<gene>
    <name evidence="2" type="ORF">CEXT_184921</name>
</gene>
<protein>
    <submittedName>
        <fullName evidence="2">Uncharacterized protein</fullName>
    </submittedName>
</protein>
<organism evidence="2 3">
    <name type="scientific">Caerostris extrusa</name>
    <name type="common">Bark spider</name>
    <name type="synonym">Caerostris bankana</name>
    <dbReference type="NCBI Taxonomy" id="172846"/>
    <lineage>
        <taxon>Eukaryota</taxon>
        <taxon>Metazoa</taxon>
        <taxon>Ecdysozoa</taxon>
        <taxon>Arthropoda</taxon>
        <taxon>Chelicerata</taxon>
        <taxon>Arachnida</taxon>
        <taxon>Araneae</taxon>
        <taxon>Araneomorphae</taxon>
        <taxon>Entelegynae</taxon>
        <taxon>Araneoidea</taxon>
        <taxon>Araneidae</taxon>
        <taxon>Caerostris</taxon>
    </lineage>
</organism>
<sequence>MKEDITAGQVCCNHRSPQQDASHHFEARKEDKADGNPLNKDLAFRAYRVTLVGQLLVRGGRSNSGRIRQNSGSLPCQEEQSVKGLMLGGRGHSQWLGCAYINGMKKQALLKS</sequence>
<proteinExistence type="predicted"/>
<reference evidence="2 3" key="1">
    <citation type="submission" date="2021-06" db="EMBL/GenBank/DDBJ databases">
        <title>Caerostris extrusa draft genome.</title>
        <authorList>
            <person name="Kono N."/>
            <person name="Arakawa K."/>
        </authorList>
    </citation>
    <scope>NUCLEOTIDE SEQUENCE [LARGE SCALE GENOMIC DNA]</scope>
</reference>
<dbReference type="AlphaFoldDB" id="A0AAV4T947"/>
<feature type="compositionally biased region" description="Basic and acidic residues" evidence="1">
    <location>
        <begin position="21"/>
        <end position="34"/>
    </location>
</feature>
<dbReference type="Proteomes" id="UP001054945">
    <property type="component" value="Unassembled WGS sequence"/>
</dbReference>
<feature type="region of interest" description="Disordered" evidence="1">
    <location>
        <begin position="1"/>
        <end position="37"/>
    </location>
</feature>
<keyword evidence="3" id="KW-1185">Reference proteome</keyword>
<evidence type="ECO:0000313" key="3">
    <source>
        <dbReference type="Proteomes" id="UP001054945"/>
    </source>
</evidence>
<evidence type="ECO:0000313" key="2">
    <source>
        <dbReference type="EMBL" id="GIY42709.1"/>
    </source>
</evidence>
<comment type="caution">
    <text evidence="2">The sequence shown here is derived from an EMBL/GenBank/DDBJ whole genome shotgun (WGS) entry which is preliminary data.</text>
</comment>
<name>A0AAV4T947_CAEEX</name>
<evidence type="ECO:0000256" key="1">
    <source>
        <dbReference type="SAM" id="MobiDB-lite"/>
    </source>
</evidence>
<dbReference type="EMBL" id="BPLR01010886">
    <property type="protein sequence ID" value="GIY42709.1"/>
    <property type="molecule type" value="Genomic_DNA"/>
</dbReference>
<accession>A0AAV4T947</accession>